<keyword evidence="3" id="KW-1185">Reference proteome</keyword>
<comment type="caution">
    <text evidence="2">The sequence shown here is derived from an EMBL/GenBank/DDBJ whole genome shotgun (WGS) entry which is preliminary data.</text>
</comment>
<gene>
    <name evidence="2" type="ORF">C7M84_004032</name>
</gene>
<dbReference type="InterPro" id="IPR011990">
    <property type="entry name" value="TPR-like_helical_dom_sf"/>
</dbReference>
<sequence>MASLSQETSREIERAITEANASCQRRKYKEAEEIYTKLLNGIAKNSVDSLLPNEKSKLALVYNNRGHSKYQQVDFEEALDDYFYAIRLNPNLAVAYYNRGTITYRLCAAMPEENGERQAMCARAKGDFSEAVRLDPENAEFREALDNCHDVPGASWTGSRFPETNKK</sequence>
<feature type="repeat" description="TPR" evidence="1">
    <location>
        <begin position="59"/>
        <end position="92"/>
    </location>
</feature>
<dbReference type="InterPro" id="IPR019734">
    <property type="entry name" value="TPR_rpt"/>
</dbReference>
<evidence type="ECO:0000313" key="2">
    <source>
        <dbReference type="EMBL" id="ROT77331.1"/>
    </source>
</evidence>
<dbReference type="OrthoDB" id="6355095at2759"/>
<dbReference type="Pfam" id="PF00515">
    <property type="entry name" value="TPR_1"/>
    <property type="match status" value="1"/>
</dbReference>
<dbReference type="PANTHER" id="PTHR47059">
    <property type="entry name" value="TETRATRICOPEPTIDE REPEAT PROTEIN 32"/>
    <property type="match status" value="1"/>
</dbReference>
<evidence type="ECO:0000313" key="3">
    <source>
        <dbReference type="Proteomes" id="UP000283509"/>
    </source>
</evidence>
<dbReference type="AlphaFoldDB" id="A0A423TLK9"/>
<dbReference type="STRING" id="6689.A0A423TLK9"/>
<dbReference type="Gene3D" id="1.25.40.10">
    <property type="entry name" value="Tetratricopeptide repeat domain"/>
    <property type="match status" value="1"/>
</dbReference>
<dbReference type="PROSITE" id="PS50005">
    <property type="entry name" value="TPR"/>
    <property type="match status" value="1"/>
</dbReference>
<dbReference type="EMBL" id="QCYY01001538">
    <property type="protein sequence ID" value="ROT77331.1"/>
    <property type="molecule type" value="Genomic_DNA"/>
</dbReference>
<dbReference type="SMART" id="SM00028">
    <property type="entry name" value="TPR"/>
    <property type="match status" value="1"/>
</dbReference>
<organism evidence="2 3">
    <name type="scientific">Penaeus vannamei</name>
    <name type="common">Whiteleg shrimp</name>
    <name type="synonym">Litopenaeus vannamei</name>
    <dbReference type="NCBI Taxonomy" id="6689"/>
    <lineage>
        <taxon>Eukaryota</taxon>
        <taxon>Metazoa</taxon>
        <taxon>Ecdysozoa</taxon>
        <taxon>Arthropoda</taxon>
        <taxon>Crustacea</taxon>
        <taxon>Multicrustacea</taxon>
        <taxon>Malacostraca</taxon>
        <taxon>Eumalacostraca</taxon>
        <taxon>Eucarida</taxon>
        <taxon>Decapoda</taxon>
        <taxon>Dendrobranchiata</taxon>
        <taxon>Penaeoidea</taxon>
        <taxon>Penaeidae</taxon>
        <taxon>Penaeus</taxon>
    </lineage>
</organism>
<proteinExistence type="predicted"/>
<dbReference type="PANTHER" id="PTHR47059:SF1">
    <property type="entry name" value="TETRATRICOPEPTIDE REPEAT PROTEIN 32"/>
    <property type="match status" value="1"/>
</dbReference>
<reference evidence="2 3" key="1">
    <citation type="submission" date="2018-04" db="EMBL/GenBank/DDBJ databases">
        <authorList>
            <person name="Zhang X."/>
            <person name="Yuan J."/>
            <person name="Li F."/>
            <person name="Xiang J."/>
        </authorList>
    </citation>
    <scope>NUCLEOTIDE SEQUENCE [LARGE SCALE GENOMIC DNA]</scope>
    <source>
        <tissue evidence="2">Muscle</tissue>
    </source>
</reference>
<name>A0A423TLK9_PENVA</name>
<accession>A0A423TLK9</accession>
<reference evidence="2 3" key="2">
    <citation type="submission" date="2019-01" db="EMBL/GenBank/DDBJ databases">
        <title>The decoding of complex shrimp genome reveals the adaptation for benthos swimmer, frequently molting mechanism and breeding impact on genome.</title>
        <authorList>
            <person name="Sun Y."/>
            <person name="Gao Y."/>
            <person name="Yu Y."/>
        </authorList>
    </citation>
    <scope>NUCLEOTIDE SEQUENCE [LARGE SCALE GENOMIC DNA]</scope>
    <source>
        <tissue evidence="2">Muscle</tissue>
    </source>
</reference>
<dbReference type="Proteomes" id="UP000283509">
    <property type="component" value="Unassembled WGS sequence"/>
</dbReference>
<protein>
    <submittedName>
        <fullName evidence="2">Putative tetratricopeptide repeat protein 32</fullName>
    </submittedName>
</protein>
<dbReference type="SUPFAM" id="SSF48452">
    <property type="entry name" value="TPR-like"/>
    <property type="match status" value="1"/>
</dbReference>
<keyword evidence="1" id="KW-0802">TPR repeat</keyword>
<evidence type="ECO:0000256" key="1">
    <source>
        <dbReference type="PROSITE-ProRule" id="PRU00339"/>
    </source>
</evidence>